<dbReference type="SMART" id="SM00972">
    <property type="entry name" value="SCPU"/>
    <property type="match status" value="1"/>
</dbReference>
<evidence type="ECO:0000259" key="2">
    <source>
        <dbReference type="Pfam" id="PF05229"/>
    </source>
</evidence>
<evidence type="ECO:0000256" key="1">
    <source>
        <dbReference type="SAM" id="SignalP"/>
    </source>
</evidence>
<reference evidence="3 4" key="1">
    <citation type="submission" date="2015-07" db="EMBL/GenBank/DDBJ databases">
        <title>Draft genome sequence of a diazotrophic, plant growth-promoting rhizobacterium of the Pseudomonas syringae complex.</title>
        <authorList>
            <person name="Patten C.L."/>
            <person name="Jeong H."/>
        </authorList>
    </citation>
    <scope>NUCLEOTIDE SEQUENCE [LARGE SCALE GENOMIC DNA]</scope>
    <source>
        <strain evidence="3 4">GR12-2</strain>
    </source>
</reference>
<gene>
    <name evidence="3" type="ORF">AFK24_22845</name>
</gene>
<proteinExistence type="predicted"/>
<feature type="domain" description="Spore coat protein U/FanG" evidence="2">
    <location>
        <begin position="30"/>
        <end position="163"/>
    </location>
</feature>
<keyword evidence="3" id="KW-0167">Capsid protein</keyword>
<name>A0A1C7Z0T4_PSESX</name>
<comment type="caution">
    <text evidence="3">The sequence shown here is derived from an EMBL/GenBank/DDBJ whole genome shotgun (WGS) entry which is preliminary data.</text>
</comment>
<keyword evidence="1" id="KW-0732">Signal</keyword>
<dbReference type="Pfam" id="PF05229">
    <property type="entry name" value="SCPU"/>
    <property type="match status" value="1"/>
</dbReference>
<accession>A0A1C7Z0T4</accession>
<feature type="chain" id="PRO_5008891980" evidence="1">
    <location>
        <begin position="28"/>
        <end position="166"/>
    </location>
</feature>
<dbReference type="EMBL" id="LGSI01000067">
    <property type="protein sequence ID" value="OCR22617.1"/>
    <property type="molecule type" value="Genomic_DNA"/>
</dbReference>
<organism evidence="3 4">
    <name type="scientific">Pseudomonas syringae</name>
    <dbReference type="NCBI Taxonomy" id="317"/>
    <lineage>
        <taxon>Bacteria</taxon>
        <taxon>Pseudomonadati</taxon>
        <taxon>Pseudomonadota</taxon>
        <taxon>Gammaproteobacteria</taxon>
        <taxon>Pseudomonadales</taxon>
        <taxon>Pseudomonadaceae</taxon>
        <taxon>Pseudomonas</taxon>
    </lineage>
</organism>
<evidence type="ECO:0000313" key="4">
    <source>
        <dbReference type="Proteomes" id="UP000093104"/>
    </source>
</evidence>
<dbReference type="AlphaFoldDB" id="A0A1C7Z0T4"/>
<evidence type="ECO:0000313" key="3">
    <source>
        <dbReference type="EMBL" id="OCR22617.1"/>
    </source>
</evidence>
<dbReference type="PANTHER" id="PTHR37089:SF4">
    <property type="entry name" value="EXPORTED PROTEIN"/>
    <property type="match status" value="1"/>
</dbReference>
<sequence>MAGKNVRAVFALSLLVVGTVTSMNASAATATSTMSVTASVVAACTVSASALAFAAYSGTAVDGTADLTVNCTNDAPYTIGLGAGNGTAATTTTRVLTGSLSGTTMNYGLYQDAAYATVWGDTVGTDTLAGTGDGADQTIPVYGRIVAGQNGSVGTYTDSVAVTVNY</sequence>
<dbReference type="InterPro" id="IPR053167">
    <property type="entry name" value="Spore_coat_component"/>
</dbReference>
<dbReference type="InterPro" id="IPR007893">
    <property type="entry name" value="Spore_coat_U/FanG"/>
</dbReference>
<keyword evidence="3" id="KW-0946">Virion</keyword>
<dbReference type="PANTHER" id="PTHR37089">
    <property type="entry name" value="PROTEIN U-RELATED"/>
    <property type="match status" value="1"/>
</dbReference>
<feature type="signal peptide" evidence="1">
    <location>
        <begin position="1"/>
        <end position="27"/>
    </location>
</feature>
<dbReference type="Proteomes" id="UP000093104">
    <property type="component" value="Unassembled WGS sequence"/>
</dbReference>
<protein>
    <submittedName>
        <fullName evidence="3">Spore coat protein</fullName>
    </submittedName>
</protein>